<proteinExistence type="predicted"/>
<protein>
    <submittedName>
        <fullName evidence="1">Uncharacterized protein</fullName>
    </submittedName>
</protein>
<sequence length="121" mass="14381">MIHMREGMQCYNSLVELVENIPLLPGKDWIYANLDSWKNDPEGSRFFHIPWEYIQSLDDDGIYLDDEGMEMPRTVESYDLRCWMLVNQLGYILKNKIGSGGGVKWFVDEVNYYRENDRFRS</sequence>
<reference evidence="1 2" key="2">
    <citation type="submission" date="2017-08" db="EMBL/GenBank/DDBJ databases">
        <title>WGS of novel Burkholderia cepaca complex species.</title>
        <authorList>
            <person name="Lipuma J."/>
            <person name="Spilker T."/>
        </authorList>
    </citation>
    <scope>NUCLEOTIDE SEQUENCE [LARGE SCALE GENOMIC DNA]</scope>
    <source>
        <strain evidence="1 2">AU17325</strain>
    </source>
</reference>
<gene>
    <name evidence="1" type="ORF">CFB84_22445</name>
</gene>
<name>A0A228II73_9BURK</name>
<dbReference type="AlphaFoldDB" id="A0A228II73"/>
<dbReference type="EMBL" id="NKFA01000008">
    <property type="protein sequence ID" value="OXI42016.1"/>
    <property type="molecule type" value="Genomic_DNA"/>
</dbReference>
<reference evidence="2" key="1">
    <citation type="submission" date="2017-06" db="EMBL/GenBank/DDBJ databases">
        <authorList>
            <person name="LiPuma J."/>
            <person name="Spilker T."/>
        </authorList>
    </citation>
    <scope>NUCLEOTIDE SEQUENCE [LARGE SCALE GENOMIC DNA]</scope>
    <source>
        <strain evidence="2">AU17325</strain>
    </source>
</reference>
<comment type="caution">
    <text evidence="1">The sequence shown here is derived from an EMBL/GenBank/DDBJ whole genome shotgun (WGS) entry which is preliminary data.</text>
</comment>
<accession>A0A228II73</accession>
<evidence type="ECO:0000313" key="1">
    <source>
        <dbReference type="EMBL" id="OXI42016.1"/>
    </source>
</evidence>
<evidence type="ECO:0000313" key="2">
    <source>
        <dbReference type="Proteomes" id="UP000214600"/>
    </source>
</evidence>
<organism evidence="1 2">
    <name type="scientific">Burkholderia aenigmatica</name>
    <dbReference type="NCBI Taxonomy" id="2015348"/>
    <lineage>
        <taxon>Bacteria</taxon>
        <taxon>Pseudomonadati</taxon>
        <taxon>Pseudomonadota</taxon>
        <taxon>Betaproteobacteria</taxon>
        <taxon>Burkholderiales</taxon>
        <taxon>Burkholderiaceae</taxon>
        <taxon>Burkholderia</taxon>
        <taxon>Burkholderia cepacia complex</taxon>
    </lineage>
</organism>
<dbReference type="Proteomes" id="UP000214600">
    <property type="component" value="Unassembled WGS sequence"/>
</dbReference>